<accession>A0ACC2BG05</accession>
<keyword evidence="2" id="KW-1185">Reference proteome</keyword>
<name>A0ACC2BG05_DIPCM</name>
<dbReference type="EMBL" id="CM055106">
    <property type="protein sequence ID" value="KAJ7528693.1"/>
    <property type="molecule type" value="Genomic_DNA"/>
</dbReference>
<comment type="caution">
    <text evidence="1">The sequence shown here is derived from an EMBL/GenBank/DDBJ whole genome shotgun (WGS) entry which is preliminary data.</text>
</comment>
<sequence length="121" mass="13711">MVQDYIERVKRLRSECEPETYSSLRHAYIRPPSHFPRQLSHISLSLFELFQGNEEGTIAPSAISNAGSMSHPTLHQWQFPPAAVSSDILQAVFGQIFMQPLSHHRTISNSFQTASFQSVLQ</sequence>
<dbReference type="Proteomes" id="UP001162992">
    <property type="component" value="Chromosome 15"/>
</dbReference>
<gene>
    <name evidence="1" type="ORF">O6H91_15G014300</name>
</gene>
<evidence type="ECO:0000313" key="2">
    <source>
        <dbReference type="Proteomes" id="UP001162992"/>
    </source>
</evidence>
<reference evidence="2" key="1">
    <citation type="journal article" date="2024" name="Proc. Natl. Acad. Sci. U.S.A.">
        <title>Extraordinary preservation of gene collinearity over three hundred million years revealed in homosporous lycophytes.</title>
        <authorList>
            <person name="Li C."/>
            <person name="Wickell D."/>
            <person name="Kuo L.Y."/>
            <person name="Chen X."/>
            <person name="Nie B."/>
            <person name="Liao X."/>
            <person name="Peng D."/>
            <person name="Ji J."/>
            <person name="Jenkins J."/>
            <person name="Williams M."/>
            <person name="Shu S."/>
            <person name="Plott C."/>
            <person name="Barry K."/>
            <person name="Rajasekar S."/>
            <person name="Grimwood J."/>
            <person name="Han X."/>
            <person name="Sun S."/>
            <person name="Hou Z."/>
            <person name="He W."/>
            <person name="Dai G."/>
            <person name="Sun C."/>
            <person name="Schmutz J."/>
            <person name="Leebens-Mack J.H."/>
            <person name="Li F.W."/>
            <person name="Wang L."/>
        </authorList>
    </citation>
    <scope>NUCLEOTIDE SEQUENCE [LARGE SCALE GENOMIC DNA]</scope>
    <source>
        <strain evidence="2">cv. PW_Plant_1</strain>
    </source>
</reference>
<organism evidence="1 2">
    <name type="scientific">Diphasiastrum complanatum</name>
    <name type="common">Issler's clubmoss</name>
    <name type="synonym">Lycopodium complanatum</name>
    <dbReference type="NCBI Taxonomy" id="34168"/>
    <lineage>
        <taxon>Eukaryota</taxon>
        <taxon>Viridiplantae</taxon>
        <taxon>Streptophyta</taxon>
        <taxon>Embryophyta</taxon>
        <taxon>Tracheophyta</taxon>
        <taxon>Lycopodiopsida</taxon>
        <taxon>Lycopodiales</taxon>
        <taxon>Lycopodiaceae</taxon>
        <taxon>Lycopodioideae</taxon>
        <taxon>Diphasiastrum</taxon>
    </lineage>
</organism>
<evidence type="ECO:0000313" key="1">
    <source>
        <dbReference type="EMBL" id="KAJ7528693.1"/>
    </source>
</evidence>
<protein>
    <submittedName>
        <fullName evidence="1">Uncharacterized protein</fullName>
    </submittedName>
</protein>
<proteinExistence type="predicted"/>